<dbReference type="RefSeq" id="WP_069697410.1">
    <property type="nucleotide sequence ID" value="NZ_JAGGMA010000012.1"/>
</dbReference>
<sequence>MLTIQFSENKRFPKKAVTIYEGIKLLYSEEQRIMAAKSSESVKIMIKGSTVIDEFSASIPLGKGYGQELISYVEQELLSNYPDNQNEIDQFVEELATSFADGRNGSPMPDNNVKEKKAKSTWNSKTVLVIFLIAFITVMGGILWFTFAGREFSKKVTPPAQTVTSQSAGEKQNDPSKKIVAALEKKSAIEVGNKFPEDHVLIVEYLVEKKKFKDLETFQDSFPTEEGAFNLAFYQEDWENVIKLQTTKLTKEYQAMLAHAYIKLRQPMEAEILNETLKSDTLKKEILETYKVNAVYKIREGKIDDAQTIQNKIKDSDLEELIETAKTCKDMISFFIKEKDAENQKIWTKRLENLGGEFISNENTKKDN</sequence>
<organism evidence="2 3">
    <name type="scientific">Enterococcus rivorum</name>
    <dbReference type="NCBI Taxonomy" id="762845"/>
    <lineage>
        <taxon>Bacteria</taxon>
        <taxon>Bacillati</taxon>
        <taxon>Bacillota</taxon>
        <taxon>Bacilli</taxon>
        <taxon>Lactobacillales</taxon>
        <taxon>Enterococcaceae</taxon>
        <taxon>Enterococcus</taxon>
    </lineage>
</organism>
<reference evidence="2 3" key="1">
    <citation type="submission" date="2016-09" db="EMBL/GenBank/DDBJ databases">
        <authorList>
            <person name="Capua I."/>
            <person name="De Benedictis P."/>
            <person name="Joannis T."/>
            <person name="Lombin L.H."/>
            <person name="Cattoli G."/>
        </authorList>
    </citation>
    <scope>NUCLEOTIDE SEQUENCE [LARGE SCALE GENOMIC DNA]</scope>
    <source>
        <strain evidence="2 3">LMG 25899</strain>
    </source>
</reference>
<dbReference type="OrthoDB" id="2194966at2"/>
<evidence type="ECO:0000313" key="2">
    <source>
        <dbReference type="EMBL" id="OEH83537.1"/>
    </source>
</evidence>
<dbReference type="STRING" id="762845.BCR26_08635"/>
<proteinExistence type="predicted"/>
<gene>
    <name evidence="2" type="ORF">BCR26_08635</name>
</gene>
<dbReference type="Proteomes" id="UP000095256">
    <property type="component" value="Unassembled WGS sequence"/>
</dbReference>
<keyword evidence="1" id="KW-1133">Transmembrane helix</keyword>
<keyword evidence="1" id="KW-0472">Membrane</keyword>
<dbReference type="AlphaFoldDB" id="A0A1E5L0A3"/>
<accession>A0A1E5L0A3</accession>
<evidence type="ECO:0000313" key="3">
    <source>
        <dbReference type="Proteomes" id="UP000095256"/>
    </source>
</evidence>
<feature type="transmembrane region" description="Helical" evidence="1">
    <location>
        <begin position="126"/>
        <end position="147"/>
    </location>
</feature>
<dbReference type="EMBL" id="MIEK01000005">
    <property type="protein sequence ID" value="OEH83537.1"/>
    <property type="molecule type" value="Genomic_DNA"/>
</dbReference>
<name>A0A1E5L0A3_9ENTE</name>
<keyword evidence="1" id="KW-0812">Transmembrane</keyword>
<protein>
    <submittedName>
        <fullName evidence="2">Uncharacterized protein</fullName>
    </submittedName>
</protein>
<comment type="caution">
    <text evidence="2">The sequence shown here is derived from an EMBL/GenBank/DDBJ whole genome shotgun (WGS) entry which is preliminary data.</text>
</comment>
<evidence type="ECO:0000256" key="1">
    <source>
        <dbReference type="SAM" id="Phobius"/>
    </source>
</evidence>
<keyword evidence="3" id="KW-1185">Reference proteome</keyword>